<evidence type="ECO:0000259" key="1">
    <source>
        <dbReference type="SMART" id="SM00642"/>
    </source>
</evidence>
<evidence type="ECO:0000313" key="3">
    <source>
        <dbReference type="Proteomes" id="UP000006875"/>
    </source>
</evidence>
<dbReference type="AlphaFoldDB" id="E3H601"/>
<dbReference type="HOGENOM" id="CLU_031181_0_0_0"/>
<dbReference type="InterPro" id="IPR017853">
    <property type="entry name" value="GH"/>
</dbReference>
<reference evidence="2 3" key="1">
    <citation type="journal article" date="2010" name="Stand. Genomic Sci.">
        <title>Complete genome sequence of Ilyobacter polytropus type strain (CuHbu1).</title>
        <authorList>
            <person name="Sikorski J."/>
            <person name="Chertkov O."/>
            <person name="Lapidus A."/>
            <person name="Nolan M."/>
            <person name="Lucas S."/>
            <person name="Del Rio T.G."/>
            <person name="Tice H."/>
            <person name="Cheng J.F."/>
            <person name="Tapia R."/>
            <person name="Han C."/>
            <person name="Goodwin L."/>
            <person name="Pitluck S."/>
            <person name="Liolios K."/>
            <person name="Ivanova N."/>
            <person name="Mavromatis K."/>
            <person name="Mikhailova N."/>
            <person name="Pati A."/>
            <person name="Chen A."/>
            <person name="Palaniappan K."/>
            <person name="Land M."/>
            <person name="Hauser L."/>
            <person name="Chang Y.J."/>
            <person name="Jeffries C.D."/>
            <person name="Brambilla E."/>
            <person name="Yasawong M."/>
            <person name="Rohde M."/>
            <person name="Pukall R."/>
            <person name="Spring S."/>
            <person name="Goker M."/>
            <person name="Woyke T."/>
            <person name="Bristow J."/>
            <person name="Eisen J.A."/>
            <person name="Markowitz V."/>
            <person name="Hugenholtz P."/>
            <person name="Kyrpides N.C."/>
            <person name="Klenk H.P."/>
        </authorList>
    </citation>
    <scope>NUCLEOTIDE SEQUENCE [LARGE SCALE GENOMIC DNA]</scope>
    <source>
        <strain evidence="3">ATCC 51220 / DSM 2926 / LMG 16218 / CuHBu1</strain>
    </source>
</reference>
<dbReference type="GO" id="GO:0005975">
    <property type="term" value="P:carbohydrate metabolic process"/>
    <property type="evidence" value="ECO:0007669"/>
    <property type="project" value="InterPro"/>
</dbReference>
<dbReference type="Gene3D" id="3.20.20.80">
    <property type="entry name" value="Glycosidases"/>
    <property type="match status" value="1"/>
</dbReference>
<dbReference type="OrthoDB" id="9805159at2"/>
<accession>E3H601</accession>
<keyword evidence="3" id="KW-1185">Reference proteome</keyword>
<evidence type="ECO:0000313" key="2">
    <source>
        <dbReference type="EMBL" id="ADO82291.1"/>
    </source>
</evidence>
<dbReference type="SMART" id="SM00642">
    <property type="entry name" value="Aamy"/>
    <property type="match status" value="1"/>
</dbReference>
<dbReference type="PANTHER" id="PTHR10357:SF209">
    <property type="entry name" value="PERIPLASMIC ALPHA-AMYLASE"/>
    <property type="match status" value="1"/>
</dbReference>
<dbReference type="STRING" id="572544.Ilyop_0503"/>
<dbReference type="EMBL" id="CP002281">
    <property type="protein sequence ID" value="ADO82291.1"/>
    <property type="molecule type" value="Genomic_DNA"/>
</dbReference>
<sequence length="597" mass="69141">MRSINEVNLKELAKDREYYKSPQNWEDEILYFLLVDRFSNGAEKDLYRHTDYENVLCNEETKKIWEEFGDKWNGGNLKGIKSKISYLKNMGVTAIWISPVLRQVAFEESYHGYGIQNFLDIDPHFGVKEDLKELVDEAHKNGIYVIMDIILNHTGNVFAYEETETVYNGSQFHVKAFRDKNGQPVIPLDNPPIDEIWPDGGVWPLELMNRETFTRKGHIINWDVYPEYAEGDFYSLKNIYTGSGDYTEFNPSEALKILTECYKYWIAYADIDGFRLDTVKHLEQGATRYFTTEIHEYSKTIGKNNFYIIGEITGGIEFAIETLEKTGLNAALGINKIPEKLENITKGYADSVEFFDIFRNSNLLGENENTWYRDNVITMFDDHDMVIHRDQKHRFCADKSTNSLIVNALFLNLFSLGIPCIYYGTEQGFDGSGDREKYVRENMFGGEFGTFRTRGKHFFDDKNPLYLNISKMCKVRKENLILKQGRQYQREISYDGLDFSFPHKLGDGRHEGVVAWSRILSQDEVVMAMNSHIEKDLKVDVVLDPGIHKEGEKFTCIYSSEESFEETTVSSFFIGERLVIPVNVPKHGCVIYSKKQL</sequence>
<dbReference type="PANTHER" id="PTHR10357">
    <property type="entry name" value="ALPHA-AMYLASE FAMILY MEMBER"/>
    <property type="match status" value="1"/>
</dbReference>
<proteinExistence type="predicted"/>
<name>E3H601_ILYPC</name>
<dbReference type="SUPFAM" id="SSF51445">
    <property type="entry name" value="(Trans)glycosidases"/>
    <property type="match status" value="1"/>
</dbReference>
<organism evidence="2 3">
    <name type="scientific">Ilyobacter polytropus (strain ATCC 51220 / DSM 2926 / LMG 16218 / CuHBu1)</name>
    <dbReference type="NCBI Taxonomy" id="572544"/>
    <lineage>
        <taxon>Bacteria</taxon>
        <taxon>Fusobacteriati</taxon>
        <taxon>Fusobacteriota</taxon>
        <taxon>Fusobacteriia</taxon>
        <taxon>Fusobacteriales</taxon>
        <taxon>Fusobacteriaceae</taxon>
        <taxon>Ilyobacter</taxon>
    </lineage>
</organism>
<dbReference type="Pfam" id="PF00128">
    <property type="entry name" value="Alpha-amylase"/>
    <property type="match status" value="1"/>
</dbReference>
<dbReference type="RefSeq" id="WP_013386961.1">
    <property type="nucleotide sequence ID" value="NC_014632.1"/>
</dbReference>
<feature type="domain" description="Glycosyl hydrolase family 13 catalytic" evidence="1">
    <location>
        <begin position="32"/>
        <end position="476"/>
    </location>
</feature>
<dbReference type="eggNOG" id="COG0366">
    <property type="taxonomic scope" value="Bacteria"/>
</dbReference>
<dbReference type="Proteomes" id="UP000006875">
    <property type="component" value="Chromosome"/>
</dbReference>
<dbReference type="CDD" id="cd11352">
    <property type="entry name" value="AmyAc_5"/>
    <property type="match status" value="1"/>
</dbReference>
<dbReference type="CAZy" id="GH13">
    <property type="family name" value="Glycoside Hydrolase Family 13"/>
</dbReference>
<dbReference type="InterPro" id="IPR006047">
    <property type="entry name" value="GH13_cat_dom"/>
</dbReference>
<gene>
    <name evidence="2" type="ordered locus">Ilyop_0503</name>
</gene>
<dbReference type="KEGG" id="ipo:Ilyop_0503"/>
<protein>
    <submittedName>
        <fullName evidence="2">Alpha amylase catalytic region</fullName>
    </submittedName>
</protein>